<evidence type="ECO:0000256" key="7">
    <source>
        <dbReference type="ARBA" id="ARBA00023136"/>
    </source>
</evidence>
<keyword evidence="6 8" id="KW-0534">Nitrate assimilation</keyword>
<dbReference type="OMA" id="IPCFMFA"/>
<feature type="transmembrane region" description="Helical" evidence="8">
    <location>
        <begin position="36"/>
        <end position="54"/>
    </location>
</feature>
<keyword evidence="5 8" id="KW-1133">Transmembrane helix</keyword>
<feature type="transmembrane region" description="Helical" evidence="8">
    <location>
        <begin position="347"/>
        <end position="369"/>
    </location>
</feature>
<evidence type="ECO:0000256" key="4">
    <source>
        <dbReference type="ARBA" id="ARBA00022692"/>
    </source>
</evidence>
<evidence type="ECO:0000256" key="1">
    <source>
        <dbReference type="ARBA" id="ARBA00004141"/>
    </source>
</evidence>
<dbReference type="InterPro" id="IPR004737">
    <property type="entry name" value="NO3_transporter_NarK/NarU-like"/>
</dbReference>
<gene>
    <name evidence="9" type="ORF">GLAREA_05230</name>
</gene>
<evidence type="ECO:0000256" key="5">
    <source>
        <dbReference type="ARBA" id="ARBA00022989"/>
    </source>
</evidence>
<dbReference type="SUPFAM" id="SSF103473">
    <property type="entry name" value="MFS general substrate transporter"/>
    <property type="match status" value="1"/>
</dbReference>
<feature type="transmembrane region" description="Helical" evidence="8">
    <location>
        <begin position="128"/>
        <end position="152"/>
    </location>
</feature>
<dbReference type="GO" id="GO:0042128">
    <property type="term" value="P:nitrate assimilation"/>
    <property type="evidence" value="ECO:0007669"/>
    <property type="project" value="UniProtKB-UniRule"/>
</dbReference>
<keyword evidence="4 8" id="KW-0812">Transmembrane</keyword>
<feature type="transmembrane region" description="Helical" evidence="8">
    <location>
        <begin position="164"/>
        <end position="184"/>
    </location>
</feature>
<dbReference type="KEGG" id="glz:GLAREA_05230"/>
<dbReference type="EMBL" id="KE145353">
    <property type="protein sequence ID" value="EPE35892.1"/>
    <property type="molecule type" value="Genomic_DNA"/>
</dbReference>
<keyword evidence="7 8" id="KW-0472">Membrane</keyword>
<protein>
    <recommendedName>
        <fullName evidence="8">Nitrate/nitrite transporter</fullName>
    </recommendedName>
</protein>
<name>S3DBU1_GLAL2</name>
<dbReference type="STRING" id="1116229.S3DBU1"/>
<evidence type="ECO:0000256" key="3">
    <source>
        <dbReference type="ARBA" id="ARBA00022448"/>
    </source>
</evidence>
<dbReference type="FunFam" id="1.20.1250.20:FF:000382">
    <property type="entry name" value="Nitrate transporter CrnA"/>
    <property type="match status" value="1"/>
</dbReference>
<dbReference type="InterPro" id="IPR036259">
    <property type="entry name" value="MFS_trans_sf"/>
</dbReference>
<dbReference type="GO" id="GO:0015113">
    <property type="term" value="F:nitrite transmembrane transporter activity"/>
    <property type="evidence" value="ECO:0007669"/>
    <property type="project" value="InterPro"/>
</dbReference>
<feature type="transmembrane region" description="Helical" evidence="8">
    <location>
        <begin position="381"/>
        <end position="400"/>
    </location>
</feature>
<keyword evidence="8" id="KW-1003">Cell membrane</keyword>
<dbReference type="Proteomes" id="UP000016922">
    <property type="component" value="Unassembled WGS sequence"/>
</dbReference>
<dbReference type="Pfam" id="PF07690">
    <property type="entry name" value="MFS_1"/>
    <property type="match status" value="1"/>
</dbReference>
<comment type="similarity">
    <text evidence="2 8">Belongs to the major facilitator superfamily. Nitrate/nitrite porter (TC 2.A.1.8) family.</text>
</comment>
<feature type="transmembrane region" description="Helical" evidence="8">
    <location>
        <begin position="102"/>
        <end position="121"/>
    </location>
</feature>
<evidence type="ECO:0000313" key="10">
    <source>
        <dbReference type="Proteomes" id="UP000016922"/>
    </source>
</evidence>
<dbReference type="GO" id="GO:0015112">
    <property type="term" value="F:nitrate transmembrane transporter activity"/>
    <property type="evidence" value="ECO:0007669"/>
    <property type="project" value="UniProtKB-UniRule"/>
</dbReference>
<dbReference type="GO" id="GO:0005886">
    <property type="term" value="C:plasma membrane"/>
    <property type="evidence" value="ECO:0007669"/>
    <property type="project" value="UniProtKB-SubCell"/>
</dbReference>
<feature type="transmembrane region" description="Helical" evidence="8">
    <location>
        <begin position="196"/>
        <end position="218"/>
    </location>
</feature>
<evidence type="ECO:0000256" key="6">
    <source>
        <dbReference type="ARBA" id="ARBA00023063"/>
    </source>
</evidence>
<dbReference type="eggNOG" id="ENOG502QPIC">
    <property type="taxonomic scope" value="Eukaryota"/>
</dbReference>
<evidence type="ECO:0000256" key="8">
    <source>
        <dbReference type="RuleBase" id="RU366033"/>
    </source>
</evidence>
<accession>S3DBU1</accession>
<dbReference type="HOGENOM" id="CLU_024204_1_1_1"/>
<dbReference type="AlphaFoldDB" id="S3DBU1"/>
<dbReference type="NCBIfam" id="TIGR00886">
    <property type="entry name" value="2A0108"/>
    <property type="match status" value="1"/>
</dbReference>
<proteinExistence type="inferred from homology"/>
<sequence>MGFKASHLWKSPEVNPFNLKARSIPILNPLNKYGRTFFFSWSGFLVAFLSWYAFPPLLNLTIRKDLKMTQADYANSNIMGLTGTLVVRAAAGPLCDRFGPRYVFIGCLLAGAIPTAMAGLVTTPKGLIALRFFIGVLGASFVPCQVWCTGFFDKNVVGTANALAGGWGNSGGGITYFVMPAIFDSLVKNQGLTPHVAWRVAFIVPFIIITAIAMGLLFTAEDTPTGKWSQRHEALQTLVAQNVSTNPSRSPSIKGSDEKFAIDEKSESSQKLEAQAPSLKAADLAKGEVVVAPTFKEAMSVVFSLQTWALAAPYACSFGGELAINSIIGSYYLKNFPKLGQTGSGRWAAMFGLLNVFFRPLGGVVGDIIYKYTKSVWAKKLWITFCGVAMGCFELAIGLANPHHEATMFGLVAGLAVFMDASNGANFAVVPHVHPFANGILSGIVGATGNLGGIIFAIIFRYNGTHYARVIWIIGAISIGVNLAVSWIRPVPKHQIGGQ</sequence>
<keyword evidence="10" id="KW-1185">Reference proteome</keyword>
<dbReference type="OrthoDB" id="434240at2759"/>
<evidence type="ECO:0000313" key="9">
    <source>
        <dbReference type="EMBL" id="EPE35892.1"/>
    </source>
</evidence>
<dbReference type="PANTHER" id="PTHR23515">
    <property type="entry name" value="HIGH-AFFINITY NITRATE TRANSPORTER 2.3"/>
    <property type="match status" value="1"/>
</dbReference>
<dbReference type="InterPro" id="IPR011701">
    <property type="entry name" value="MFS"/>
</dbReference>
<feature type="transmembrane region" description="Helical" evidence="8">
    <location>
        <begin position="466"/>
        <end position="485"/>
    </location>
</feature>
<comment type="subcellular location">
    <subcellularLocation>
        <location evidence="8">Cell membrane</location>
        <topology evidence="8">Multi-pass membrane protein</topology>
    </subcellularLocation>
    <subcellularLocation>
        <location evidence="1">Membrane</location>
        <topology evidence="1">Multi-pass membrane protein</topology>
    </subcellularLocation>
</comment>
<reference evidence="9 10" key="1">
    <citation type="journal article" date="2013" name="BMC Genomics">
        <title>Genomics-driven discovery of the pneumocandin biosynthetic gene cluster in the fungus Glarea lozoyensis.</title>
        <authorList>
            <person name="Chen L."/>
            <person name="Yue Q."/>
            <person name="Zhang X."/>
            <person name="Xiang M."/>
            <person name="Wang C."/>
            <person name="Li S."/>
            <person name="Che Y."/>
            <person name="Ortiz-Lopez F.J."/>
            <person name="Bills G.F."/>
            <person name="Liu X."/>
            <person name="An Z."/>
        </authorList>
    </citation>
    <scope>NUCLEOTIDE SEQUENCE [LARGE SCALE GENOMIC DNA]</scope>
    <source>
        <strain evidence="10">ATCC 20868 / MF5171</strain>
    </source>
</reference>
<dbReference type="RefSeq" id="XP_008076710.1">
    <property type="nucleotide sequence ID" value="XM_008078519.1"/>
</dbReference>
<organism evidence="9 10">
    <name type="scientific">Glarea lozoyensis (strain ATCC 20868 / MF5171)</name>
    <dbReference type="NCBI Taxonomy" id="1116229"/>
    <lineage>
        <taxon>Eukaryota</taxon>
        <taxon>Fungi</taxon>
        <taxon>Dikarya</taxon>
        <taxon>Ascomycota</taxon>
        <taxon>Pezizomycotina</taxon>
        <taxon>Leotiomycetes</taxon>
        <taxon>Helotiales</taxon>
        <taxon>Helotiaceae</taxon>
        <taxon>Glarea</taxon>
    </lineage>
</organism>
<dbReference type="GeneID" id="19464284"/>
<keyword evidence="3 8" id="KW-0813">Transport</keyword>
<feature type="transmembrane region" description="Helical" evidence="8">
    <location>
        <begin position="406"/>
        <end position="429"/>
    </location>
</feature>
<dbReference type="Gene3D" id="1.20.1250.20">
    <property type="entry name" value="MFS general substrate transporter like domains"/>
    <property type="match status" value="2"/>
</dbReference>
<feature type="transmembrane region" description="Helical" evidence="8">
    <location>
        <begin position="436"/>
        <end position="460"/>
    </location>
</feature>
<dbReference type="InterPro" id="IPR044772">
    <property type="entry name" value="NO3_transporter"/>
</dbReference>
<evidence type="ECO:0000256" key="2">
    <source>
        <dbReference type="ARBA" id="ARBA00008432"/>
    </source>
</evidence>